<keyword evidence="1" id="KW-1133">Transmembrane helix</keyword>
<feature type="transmembrane region" description="Helical" evidence="1">
    <location>
        <begin position="108"/>
        <end position="131"/>
    </location>
</feature>
<proteinExistence type="predicted"/>
<accession>A0ABV9WWD3</accession>
<comment type="caution">
    <text evidence="2">The sequence shown here is derived from an EMBL/GenBank/DDBJ whole genome shotgun (WGS) entry which is preliminary data.</text>
</comment>
<dbReference type="RefSeq" id="WP_271319820.1">
    <property type="nucleotide sequence ID" value="NZ_BAAATN010000004.1"/>
</dbReference>
<keyword evidence="1" id="KW-0472">Membrane</keyword>
<organism evidence="2 3">
    <name type="scientific">Streptomyces lienomycini</name>
    <dbReference type="NCBI Taxonomy" id="284035"/>
    <lineage>
        <taxon>Bacteria</taxon>
        <taxon>Bacillati</taxon>
        <taxon>Actinomycetota</taxon>
        <taxon>Actinomycetes</taxon>
        <taxon>Kitasatosporales</taxon>
        <taxon>Streptomycetaceae</taxon>
        <taxon>Streptomyces</taxon>
    </lineage>
</organism>
<evidence type="ECO:0000256" key="1">
    <source>
        <dbReference type="SAM" id="Phobius"/>
    </source>
</evidence>
<gene>
    <name evidence="2" type="ORF">ACFPRC_14620</name>
</gene>
<reference evidence="3" key="1">
    <citation type="journal article" date="2019" name="Int. J. Syst. Evol. Microbiol.">
        <title>The Global Catalogue of Microorganisms (GCM) 10K type strain sequencing project: providing services to taxonomists for standard genome sequencing and annotation.</title>
        <authorList>
            <consortium name="The Broad Institute Genomics Platform"/>
            <consortium name="The Broad Institute Genome Sequencing Center for Infectious Disease"/>
            <person name="Wu L."/>
            <person name="Ma J."/>
        </authorList>
    </citation>
    <scope>NUCLEOTIDE SEQUENCE [LARGE SCALE GENOMIC DNA]</scope>
    <source>
        <strain evidence="3">CGMCC 4.1542</strain>
    </source>
</reference>
<dbReference type="EMBL" id="JBHSJO010000001">
    <property type="protein sequence ID" value="MFC5016116.1"/>
    <property type="molecule type" value="Genomic_DNA"/>
</dbReference>
<protein>
    <submittedName>
        <fullName evidence="2">DUF3592 domain-containing protein</fullName>
    </submittedName>
</protein>
<evidence type="ECO:0000313" key="3">
    <source>
        <dbReference type="Proteomes" id="UP001595855"/>
    </source>
</evidence>
<keyword evidence="1" id="KW-0812">Transmembrane</keyword>
<evidence type="ECO:0000313" key="2">
    <source>
        <dbReference type="EMBL" id="MFC5016116.1"/>
    </source>
</evidence>
<keyword evidence="3" id="KW-1185">Reference proteome</keyword>
<feature type="transmembrane region" description="Helical" evidence="1">
    <location>
        <begin position="6"/>
        <end position="26"/>
    </location>
</feature>
<sequence>MLAIGIMLVVMVCGSSLVLGTNLYALRKARRLESAGTRVEGECVGHYWPSGGYVGAVCTYSAEAGQELTVRSSRYSVPPVEVGDAVEVVHEPGRPERAMLLFEATRRVGYDTALTAVMGALWAAAVTGLLLTL</sequence>
<name>A0ABV9WWD3_9ACTN</name>
<dbReference type="Proteomes" id="UP001595855">
    <property type="component" value="Unassembled WGS sequence"/>
</dbReference>